<accession>A0ABS2PQW2</accession>
<gene>
    <name evidence="1" type="ORF">JOC28_000731</name>
</gene>
<evidence type="ECO:0000313" key="2">
    <source>
        <dbReference type="Proteomes" id="UP000697472"/>
    </source>
</evidence>
<reference evidence="1 2" key="1">
    <citation type="submission" date="2021-01" db="EMBL/GenBank/DDBJ databases">
        <title>Genomic Encyclopedia of Type Strains, Phase IV (KMG-IV): sequencing the most valuable type-strain genomes for metagenomic binning, comparative biology and taxonomic classification.</title>
        <authorList>
            <person name="Goeker M."/>
        </authorList>
    </citation>
    <scope>NUCLEOTIDE SEQUENCE [LARGE SCALE GENOMIC DNA]</scope>
    <source>
        <strain evidence="1 2">DSM 27382</strain>
    </source>
</reference>
<organism evidence="1 2">
    <name type="scientific">Streptococcus loxodontisalivarius</name>
    <dbReference type="NCBI Taxonomy" id="1349415"/>
    <lineage>
        <taxon>Bacteria</taxon>
        <taxon>Bacillati</taxon>
        <taxon>Bacillota</taxon>
        <taxon>Bacilli</taxon>
        <taxon>Lactobacillales</taxon>
        <taxon>Streptococcaceae</taxon>
        <taxon>Streptococcus</taxon>
    </lineage>
</organism>
<dbReference type="Proteomes" id="UP000697472">
    <property type="component" value="Unassembled WGS sequence"/>
</dbReference>
<comment type="caution">
    <text evidence="1">The sequence shown here is derived from an EMBL/GenBank/DDBJ whole genome shotgun (WGS) entry which is preliminary data.</text>
</comment>
<dbReference type="Gene3D" id="3.40.50.1820">
    <property type="entry name" value="alpha/beta hydrolase"/>
    <property type="match status" value="1"/>
</dbReference>
<sequence>MKKIYFLDGLGSNRYYCQKFKDVLSKAGFDLIYLEYDTNDISDENYFISWFEENISEEKIILMGFSIGADLANALAYLTNRVSQLILLDGGLNVHAIDQMSLDDEINENISYLQHNQFQSLNELISEEITSSPKSADIIEKAVRESYFWDENKKVYKLKITEDYLNNLLRLRRYFYTKNSQIHLNQPILLCLSGQPEEYYRDKLLRLEQFKDDNFYLTTFENASHQIYLEEVDALVETIEYFVRTT</sequence>
<evidence type="ECO:0000313" key="1">
    <source>
        <dbReference type="EMBL" id="MBM7642434.1"/>
    </source>
</evidence>
<protein>
    <submittedName>
        <fullName evidence="1">Pimeloyl-ACP methyl ester carboxylesterase</fullName>
    </submittedName>
</protein>
<dbReference type="SUPFAM" id="SSF53474">
    <property type="entry name" value="alpha/beta-Hydrolases"/>
    <property type="match status" value="1"/>
</dbReference>
<dbReference type="EMBL" id="JAFBEH010000011">
    <property type="protein sequence ID" value="MBM7642434.1"/>
    <property type="molecule type" value="Genomic_DNA"/>
</dbReference>
<keyword evidence="2" id="KW-1185">Reference proteome</keyword>
<proteinExistence type="predicted"/>
<dbReference type="InterPro" id="IPR029058">
    <property type="entry name" value="AB_hydrolase_fold"/>
</dbReference>
<name>A0ABS2PQW2_9STRE</name>
<dbReference type="RefSeq" id="WP_205009280.1">
    <property type="nucleotide sequence ID" value="NZ_JAFBEH010000011.1"/>
</dbReference>